<proteinExistence type="predicted"/>
<evidence type="ECO:0000313" key="5">
    <source>
        <dbReference type="Proteomes" id="UP001597104"/>
    </source>
</evidence>
<evidence type="ECO:0000259" key="3">
    <source>
        <dbReference type="Pfam" id="PF16729"/>
    </source>
</evidence>
<accession>A0ABW3EA41</accession>
<evidence type="ECO:0000313" key="4">
    <source>
        <dbReference type="EMBL" id="MFD0897131.1"/>
    </source>
</evidence>
<dbReference type="Pfam" id="PF16729">
    <property type="entry name" value="DUF5067"/>
    <property type="match status" value="1"/>
</dbReference>
<dbReference type="Proteomes" id="UP001597104">
    <property type="component" value="Unassembled WGS sequence"/>
</dbReference>
<evidence type="ECO:0000256" key="2">
    <source>
        <dbReference type="SAM" id="SignalP"/>
    </source>
</evidence>
<name>A0ABW3EA41_9LACO</name>
<dbReference type="Gene3D" id="2.60.40.1240">
    <property type="match status" value="1"/>
</dbReference>
<feature type="signal peptide" evidence="2">
    <location>
        <begin position="1"/>
        <end position="25"/>
    </location>
</feature>
<feature type="domain" description="DUF5067" evidence="3">
    <location>
        <begin position="166"/>
        <end position="276"/>
    </location>
</feature>
<dbReference type="PROSITE" id="PS51257">
    <property type="entry name" value="PROKAR_LIPOPROTEIN"/>
    <property type="match status" value="1"/>
</dbReference>
<evidence type="ECO:0000256" key="1">
    <source>
        <dbReference type="ARBA" id="ARBA00022729"/>
    </source>
</evidence>
<feature type="chain" id="PRO_5045575554" evidence="2">
    <location>
        <begin position="26"/>
        <end position="297"/>
    </location>
</feature>
<dbReference type="InterPro" id="IPR031989">
    <property type="entry name" value="DUF5067"/>
</dbReference>
<reference evidence="5" key="1">
    <citation type="journal article" date="2019" name="Int. J. Syst. Evol. Microbiol.">
        <title>The Global Catalogue of Microorganisms (GCM) 10K type strain sequencing project: providing services to taxonomists for standard genome sequencing and annotation.</title>
        <authorList>
            <consortium name="The Broad Institute Genomics Platform"/>
            <consortium name="The Broad Institute Genome Sequencing Center for Infectious Disease"/>
            <person name="Wu L."/>
            <person name="Ma J."/>
        </authorList>
    </citation>
    <scope>NUCLEOTIDE SEQUENCE [LARGE SCALE GENOMIC DNA]</scope>
    <source>
        <strain evidence="5">CCM 8925</strain>
    </source>
</reference>
<protein>
    <submittedName>
        <fullName evidence="4">DUF5067 domain-containing protein</fullName>
    </submittedName>
</protein>
<organism evidence="4 5">
    <name type="scientific">Loigolactobacillus binensis</name>
    <dbReference type="NCBI Taxonomy" id="2559922"/>
    <lineage>
        <taxon>Bacteria</taxon>
        <taxon>Bacillati</taxon>
        <taxon>Bacillota</taxon>
        <taxon>Bacilli</taxon>
        <taxon>Lactobacillales</taxon>
        <taxon>Lactobacillaceae</taxon>
        <taxon>Loigolactobacillus</taxon>
    </lineage>
</organism>
<keyword evidence="1 2" id="KW-0732">Signal</keyword>
<keyword evidence="5" id="KW-1185">Reference proteome</keyword>
<dbReference type="InterPro" id="IPR029050">
    <property type="entry name" value="Immunoprotect_excell_Ig-like"/>
</dbReference>
<dbReference type="RefSeq" id="WP_137638200.1">
    <property type="nucleotide sequence ID" value="NZ_BJDN01000020.1"/>
</dbReference>
<dbReference type="EMBL" id="JBHTIO010000027">
    <property type="protein sequence ID" value="MFD0897131.1"/>
    <property type="molecule type" value="Genomic_DNA"/>
</dbReference>
<comment type="caution">
    <text evidence="4">The sequence shown here is derived from an EMBL/GenBank/DDBJ whole genome shotgun (WGS) entry which is preliminary data.</text>
</comment>
<gene>
    <name evidence="4" type="ORF">ACFQZ7_05195</name>
</gene>
<sequence length="297" mass="32241">MRKFILTLITFLGATLLLTACHSQAASKDQSSSGERNMSTYELQRKYVALTDAAMKPITLVNQQSKNANNQISTAVSTANQSIEQLNNTLKQNRTHTKLTKALLHYSQTISALLTTIQNADNSAYAKHFLSLNSEAQKLAKEYFHGEQPDSLKTVLAYQAANNTYASGNTLNTKNFQIKFSKIQIISNDAGGRVILFTYTFHNKSQAALTPAIVLNQYGKFQQNGAQLSAGTPATSYQQSETSYASNNSQATTAVAAGKTVTAVVGLTLKDTKSTVDYVGINPKDQQPIGTISIKLN</sequence>